<evidence type="ECO:0000256" key="7">
    <source>
        <dbReference type="ARBA" id="ARBA00032807"/>
    </source>
</evidence>
<evidence type="ECO:0000256" key="6">
    <source>
        <dbReference type="ARBA" id="ARBA00031831"/>
    </source>
</evidence>
<dbReference type="PANTHER" id="PTHR43408:SF2">
    <property type="entry name" value="FMN REDUCTASE (NADPH)"/>
    <property type="match status" value="1"/>
</dbReference>
<keyword evidence="3" id="KW-0285">Flavoprotein</keyword>
<dbReference type="InterPro" id="IPR005025">
    <property type="entry name" value="FMN_Rdtase-like_dom"/>
</dbReference>
<feature type="domain" description="NADPH-dependent FMN reductase-like" evidence="8">
    <location>
        <begin position="1"/>
        <end position="144"/>
    </location>
</feature>
<evidence type="ECO:0000256" key="5">
    <source>
        <dbReference type="ARBA" id="ARBA00023002"/>
    </source>
</evidence>
<reference evidence="9 10" key="1">
    <citation type="submission" date="2020-08" db="EMBL/GenBank/DDBJ databases">
        <title>Genomic Encyclopedia of Type Strains, Phase IV (KMG-IV): sequencing the most valuable type-strain genomes for metagenomic binning, comparative biology and taxonomic classification.</title>
        <authorList>
            <person name="Goeker M."/>
        </authorList>
    </citation>
    <scope>NUCLEOTIDE SEQUENCE [LARGE SCALE GENOMIC DNA]</scope>
    <source>
        <strain evidence="9 10">DSM 19163</strain>
    </source>
</reference>
<dbReference type="SUPFAM" id="SSF52218">
    <property type="entry name" value="Flavoproteins"/>
    <property type="match status" value="1"/>
</dbReference>
<gene>
    <name evidence="9" type="ORF">HNQ45_000508</name>
</gene>
<evidence type="ECO:0000256" key="4">
    <source>
        <dbReference type="ARBA" id="ARBA00022643"/>
    </source>
</evidence>
<dbReference type="GO" id="GO:0016491">
    <property type="term" value="F:oxidoreductase activity"/>
    <property type="evidence" value="ECO:0007669"/>
    <property type="project" value="UniProtKB-KW"/>
</dbReference>
<organism evidence="9 10">
    <name type="scientific">Nosocomiicoccus ampullae</name>
    <dbReference type="NCBI Taxonomy" id="489910"/>
    <lineage>
        <taxon>Bacteria</taxon>
        <taxon>Bacillati</taxon>
        <taxon>Bacillota</taxon>
        <taxon>Bacilli</taxon>
        <taxon>Bacillales</taxon>
        <taxon>Staphylococcaceae</taxon>
        <taxon>Nosocomiicoccus</taxon>
    </lineage>
</organism>
<evidence type="ECO:0000256" key="1">
    <source>
        <dbReference type="ARBA" id="ARBA00011881"/>
    </source>
</evidence>
<dbReference type="InterPro" id="IPR051814">
    <property type="entry name" value="NAD(P)H-dep_FMN_reductase"/>
</dbReference>
<proteinExistence type="predicted"/>
<dbReference type="InterPro" id="IPR029039">
    <property type="entry name" value="Flavoprotein-like_sf"/>
</dbReference>
<dbReference type="Pfam" id="PF03358">
    <property type="entry name" value="FMN_red"/>
    <property type="match status" value="1"/>
</dbReference>
<dbReference type="PANTHER" id="PTHR43408">
    <property type="entry name" value="FMN REDUCTASE (NADPH)"/>
    <property type="match status" value="1"/>
</dbReference>
<dbReference type="Proteomes" id="UP000579136">
    <property type="component" value="Unassembled WGS sequence"/>
</dbReference>
<evidence type="ECO:0000259" key="8">
    <source>
        <dbReference type="Pfam" id="PF03358"/>
    </source>
</evidence>
<keyword evidence="5 9" id="KW-0560">Oxidoreductase</keyword>
<evidence type="ECO:0000313" key="9">
    <source>
        <dbReference type="EMBL" id="MBB5175638.1"/>
    </source>
</evidence>
<dbReference type="Gene3D" id="3.40.50.360">
    <property type="match status" value="1"/>
</dbReference>
<evidence type="ECO:0000256" key="3">
    <source>
        <dbReference type="ARBA" id="ARBA00022630"/>
    </source>
</evidence>
<evidence type="ECO:0000313" key="10">
    <source>
        <dbReference type="Proteomes" id="UP000579136"/>
    </source>
</evidence>
<comment type="caution">
    <text evidence="9">The sequence shown here is derived from an EMBL/GenBank/DDBJ whole genome shotgun (WGS) entry which is preliminary data.</text>
</comment>
<dbReference type="AlphaFoldDB" id="A0A9Q2CYR0"/>
<keyword evidence="10" id="KW-1185">Reference proteome</keyword>
<dbReference type="RefSeq" id="WP_183673100.1">
    <property type="nucleotide sequence ID" value="NZ_CBCRYX010000001.1"/>
</dbReference>
<accession>A0A9Q2CYR0</accession>
<evidence type="ECO:0000256" key="2">
    <source>
        <dbReference type="ARBA" id="ARBA00016393"/>
    </source>
</evidence>
<dbReference type="EMBL" id="JACHHF010000002">
    <property type="protein sequence ID" value="MBB5175638.1"/>
    <property type="molecule type" value="Genomic_DNA"/>
</dbReference>
<comment type="subunit">
    <text evidence="1">Homotetramer.</text>
</comment>
<name>A0A9Q2CYR0_9STAP</name>
<sequence length="184" mass="20691">MNVIVLAGSNVGSKTATALDYVTNYFKEHHNTHNIEMIDLKDKKLNLADGRHYEDWSGDTKEVVSKMLGADVIVIGFPVFQASIPAVLKNLFDLLPIDGLRGKTVSIVSTAGSNRHFLVAEMMLKPILNYMKAHVLSSYVFITPESYEGKRLTDVNILHRLDRLADETIQIAEAHKTFRKEIHK</sequence>
<keyword evidence="4" id="KW-0288">FMN</keyword>
<protein>
    <recommendedName>
        <fullName evidence="2">FMN-dependent NADPH-azoreductase</fullName>
    </recommendedName>
    <alternativeName>
        <fullName evidence="7">NADPH-dependent flavo-azoreductase</fullName>
    </alternativeName>
    <alternativeName>
        <fullName evidence="6">NADPH-flavin azoreductase</fullName>
    </alternativeName>
</protein>